<dbReference type="RefSeq" id="WP_188223186.1">
    <property type="nucleotide sequence ID" value="NZ_JACVXD010000003.1"/>
</dbReference>
<evidence type="ECO:0008006" key="3">
    <source>
        <dbReference type="Google" id="ProtNLM"/>
    </source>
</evidence>
<reference evidence="1 2" key="1">
    <citation type="journal article" date="2018" name="J. Microbiol.">
        <title>Aestuariibaculum marinum sp. nov., a marine bacterium isolated from seawater in South Korea.</title>
        <authorList>
            <person name="Choi J."/>
            <person name="Lee D."/>
            <person name="Jang J.H."/>
            <person name="Cha S."/>
            <person name="Seo T."/>
        </authorList>
    </citation>
    <scope>NUCLEOTIDE SEQUENCE [LARGE SCALE GENOMIC DNA]</scope>
    <source>
        <strain evidence="1 2">IP7</strain>
    </source>
</reference>
<dbReference type="AlphaFoldDB" id="A0A8J6U408"/>
<gene>
    <name evidence="1" type="ORF">ICJ85_07535</name>
</gene>
<organism evidence="1 2">
    <name type="scientific">Aestuariibaculum marinum</name>
    <dbReference type="NCBI Taxonomy" id="2683592"/>
    <lineage>
        <taxon>Bacteria</taxon>
        <taxon>Pseudomonadati</taxon>
        <taxon>Bacteroidota</taxon>
        <taxon>Flavobacteriia</taxon>
        <taxon>Flavobacteriales</taxon>
        <taxon>Flavobacteriaceae</taxon>
    </lineage>
</organism>
<dbReference type="EMBL" id="JACVXD010000003">
    <property type="protein sequence ID" value="MBD0823870.1"/>
    <property type="molecule type" value="Genomic_DNA"/>
</dbReference>
<evidence type="ECO:0000313" key="2">
    <source>
        <dbReference type="Proteomes" id="UP000621516"/>
    </source>
</evidence>
<protein>
    <recommendedName>
        <fullName evidence="3">Nucleotide-diphospho-sugar transferase domain-containing protein</fullName>
    </recommendedName>
</protein>
<name>A0A8J6U408_9FLAO</name>
<comment type="caution">
    <text evidence="1">The sequence shown here is derived from an EMBL/GenBank/DDBJ whole genome shotgun (WGS) entry which is preliminary data.</text>
</comment>
<dbReference type="Proteomes" id="UP000621516">
    <property type="component" value="Unassembled WGS sequence"/>
</dbReference>
<accession>A0A8J6U408</accession>
<sequence>MKKSFCSFVYGNYYRFIPYYLYCVSKYYPTVSVIILYSEELSKDFKKLINSYKNVFLYENVGKDFSWLDEINHRGAAKQTLRHVLTLEVFKNFDVIYFGDVDIMILEEGYDLFDFHLKQAKQSSLPFSNKVRPLPNDGLKSPSERLTGLHFVEVKPYYEKMEPVINEFLNDAVYRNKILKISERNENVLYHLCKSAFDFDPNKIMNNRRPWHGFHLGLVRGKTYLNLQTVSENTDLTVDDLKKQLAELNKKGDVSSMLLKFTCKEVYDTFNYLGIPLSMSVRLKYKVLNFKNYTRNKVGQIKSYLSDA</sequence>
<evidence type="ECO:0000313" key="1">
    <source>
        <dbReference type="EMBL" id="MBD0823870.1"/>
    </source>
</evidence>
<keyword evidence="2" id="KW-1185">Reference proteome</keyword>
<proteinExistence type="predicted"/>